<dbReference type="Proteomes" id="UP000546162">
    <property type="component" value="Unassembled WGS sequence"/>
</dbReference>
<feature type="transmembrane region" description="Helical" evidence="1">
    <location>
        <begin position="37"/>
        <end position="55"/>
    </location>
</feature>
<dbReference type="EMBL" id="JACHNB010000001">
    <property type="protein sequence ID" value="MBB4745140.1"/>
    <property type="molecule type" value="Genomic_DNA"/>
</dbReference>
<evidence type="ECO:0000313" key="3">
    <source>
        <dbReference type="Proteomes" id="UP000546162"/>
    </source>
</evidence>
<name>A0A7W7MCX3_9ACTN</name>
<keyword evidence="1" id="KW-1133">Transmembrane helix</keyword>
<sequence length="254" mass="27633">MITVDRPTERRTAWLQYLVVVLTFTGLLWFTVGSLRLVLLLLPPLLLIAGYRSWLVERLSPRLAQYYGHAVVAGAADRIVRQFATNDHLFEQWTAAGAPASRLVAAHPDQITAGMTRLRAAGPPARRMRPAARAANRTTAAALGLTLGAVLGQAPIGTPTLPIVLALVVVFRVVVSVRNRGQLARVAGAMRTNTRAELTALLNPPWTDRRIAVVEELRRLLDPAPHPARLPELRLIELLLIGGALIGAVVSYLL</sequence>
<comment type="caution">
    <text evidence="2">The sequence shown here is derived from an EMBL/GenBank/DDBJ whole genome shotgun (WGS) entry which is preliminary data.</text>
</comment>
<feature type="transmembrane region" description="Helical" evidence="1">
    <location>
        <begin position="235"/>
        <end position="253"/>
    </location>
</feature>
<evidence type="ECO:0000313" key="2">
    <source>
        <dbReference type="EMBL" id="MBB4745140.1"/>
    </source>
</evidence>
<accession>A0A7W7MCX3</accession>
<dbReference type="AlphaFoldDB" id="A0A7W7MCX3"/>
<evidence type="ECO:0000256" key="1">
    <source>
        <dbReference type="SAM" id="Phobius"/>
    </source>
</evidence>
<dbReference type="RefSeq" id="WP_185045424.1">
    <property type="nucleotide sequence ID" value="NZ_BAABFG010000005.1"/>
</dbReference>
<organism evidence="2 3">
    <name type="scientific">Actinoplanes octamycinicus</name>
    <dbReference type="NCBI Taxonomy" id="135948"/>
    <lineage>
        <taxon>Bacteria</taxon>
        <taxon>Bacillati</taxon>
        <taxon>Actinomycetota</taxon>
        <taxon>Actinomycetes</taxon>
        <taxon>Micromonosporales</taxon>
        <taxon>Micromonosporaceae</taxon>
        <taxon>Actinoplanes</taxon>
    </lineage>
</organism>
<feature type="transmembrane region" description="Helical" evidence="1">
    <location>
        <begin position="134"/>
        <end position="154"/>
    </location>
</feature>
<reference evidence="2 3" key="1">
    <citation type="submission" date="2020-08" db="EMBL/GenBank/DDBJ databases">
        <title>Sequencing the genomes of 1000 actinobacteria strains.</title>
        <authorList>
            <person name="Klenk H.-P."/>
        </authorList>
    </citation>
    <scope>NUCLEOTIDE SEQUENCE [LARGE SCALE GENOMIC DNA]</scope>
    <source>
        <strain evidence="2 3">DSM 45809</strain>
    </source>
</reference>
<evidence type="ECO:0008006" key="4">
    <source>
        <dbReference type="Google" id="ProtNLM"/>
    </source>
</evidence>
<keyword evidence="1" id="KW-0472">Membrane</keyword>
<feature type="transmembrane region" description="Helical" evidence="1">
    <location>
        <begin position="12"/>
        <end position="31"/>
    </location>
</feature>
<gene>
    <name evidence="2" type="ORF">BJY16_008599</name>
</gene>
<protein>
    <recommendedName>
        <fullName evidence="4">Transmembrane protein</fullName>
    </recommendedName>
</protein>
<proteinExistence type="predicted"/>
<feature type="transmembrane region" description="Helical" evidence="1">
    <location>
        <begin position="160"/>
        <end position="177"/>
    </location>
</feature>
<keyword evidence="1" id="KW-0812">Transmembrane</keyword>
<keyword evidence="3" id="KW-1185">Reference proteome</keyword>